<dbReference type="Pfam" id="PF07949">
    <property type="entry name" value="YbbR"/>
    <property type="match status" value="2"/>
</dbReference>
<dbReference type="PANTHER" id="PTHR37804">
    <property type="entry name" value="CDAA REGULATORY PROTEIN CDAR"/>
    <property type="match status" value="1"/>
</dbReference>
<evidence type="ECO:0008006" key="4">
    <source>
        <dbReference type="Google" id="ProtNLM"/>
    </source>
</evidence>
<keyword evidence="1" id="KW-1133">Transmembrane helix</keyword>
<organism evidence="2 3">
    <name type="scientific">Candidatus Scatomonas pullistercoris</name>
    <dbReference type="NCBI Taxonomy" id="2840920"/>
    <lineage>
        <taxon>Bacteria</taxon>
        <taxon>Bacillati</taxon>
        <taxon>Bacillota</taxon>
        <taxon>Clostridia</taxon>
        <taxon>Lachnospirales</taxon>
        <taxon>Lachnospiraceae</taxon>
        <taxon>Lachnospiraceae incertae sedis</taxon>
        <taxon>Candidatus Scatomonas</taxon>
    </lineage>
</organism>
<reference evidence="2" key="2">
    <citation type="journal article" date="2021" name="PeerJ">
        <title>Extensive microbial diversity within the chicken gut microbiome revealed by metagenomics and culture.</title>
        <authorList>
            <person name="Gilroy R."/>
            <person name="Ravi A."/>
            <person name="Getino M."/>
            <person name="Pursley I."/>
            <person name="Horton D.L."/>
            <person name="Alikhan N.F."/>
            <person name="Baker D."/>
            <person name="Gharbi K."/>
            <person name="Hall N."/>
            <person name="Watson M."/>
            <person name="Adriaenssens E.M."/>
            <person name="Foster-Nyarko E."/>
            <person name="Jarju S."/>
            <person name="Secka A."/>
            <person name="Antonio M."/>
            <person name="Oren A."/>
            <person name="Chaudhuri R.R."/>
            <person name="La Ragione R."/>
            <person name="Hildebrand F."/>
            <person name="Pallen M.J."/>
        </authorList>
    </citation>
    <scope>NUCLEOTIDE SEQUENCE</scope>
    <source>
        <strain evidence="2">CHK188-20938</strain>
    </source>
</reference>
<keyword evidence="1" id="KW-0472">Membrane</keyword>
<dbReference type="PANTHER" id="PTHR37804:SF1">
    <property type="entry name" value="CDAA REGULATORY PROTEIN CDAR"/>
    <property type="match status" value="1"/>
</dbReference>
<keyword evidence="1" id="KW-0812">Transmembrane</keyword>
<evidence type="ECO:0000313" key="2">
    <source>
        <dbReference type="EMBL" id="HIV25203.1"/>
    </source>
</evidence>
<dbReference type="InterPro" id="IPR053154">
    <property type="entry name" value="c-di-AMP_regulator"/>
</dbReference>
<comment type="caution">
    <text evidence="2">The sequence shown here is derived from an EMBL/GenBank/DDBJ whole genome shotgun (WGS) entry which is preliminary data.</text>
</comment>
<name>A0A9D1P257_9FIRM</name>
<dbReference type="Proteomes" id="UP000824169">
    <property type="component" value="Unassembled WGS sequence"/>
</dbReference>
<sequence length="430" mass="46320">MKKNLLAKLTENLALKIISVIIAIAIWYVVVDYNDPVIQRSISGVEVQVRNASYVANGKRVYHIDDQYKTISVIVEGNRSAVSGLTASDIIVTADLTQIVDMESTPYVYVPLDVSCPGISRENISLPRETIPITIEDIASQKFAISVDTGGTRPDKDFEIGSMRASMDSVTISGPQSIVNTIGSVVAEINVNGLSENGAVTAELKIYDTADNELSETTLEDDLSFDGTGVPEIEVQVELWRKRSGVRFQVETQGEPAEGYQISGITTTPGEITVAGTDEALEELKQQGNIITIPAELISVEGISSDTEFTDIRISDLLPEDTMLASNVSETVTVQVAVLPLGSQEFDLDVDQIVTNNLGSNLTVSYSSAELAIRVQGTEQDLEELQVSDISASIDLAGKTAGDYTVPVEIVLPAGYELVEDVTIAVQLRE</sequence>
<proteinExistence type="predicted"/>
<evidence type="ECO:0000256" key="1">
    <source>
        <dbReference type="SAM" id="Phobius"/>
    </source>
</evidence>
<gene>
    <name evidence="2" type="ORF">IAB71_05355</name>
</gene>
<reference evidence="2" key="1">
    <citation type="submission" date="2020-10" db="EMBL/GenBank/DDBJ databases">
        <authorList>
            <person name="Gilroy R."/>
        </authorList>
    </citation>
    <scope>NUCLEOTIDE SEQUENCE</scope>
    <source>
        <strain evidence="2">CHK188-20938</strain>
    </source>
</reference>
<dbReference type="EMBL" id="DVOO01000015">
    <property type="protein sequence ID" value="HIV25203.1"/>
    <property type="molecule type" value="Genomic_DNA"/>
</dbReference>
<dbReference type="AlphaFoldDB" id="A0A9D1P257"/>
<feature type="transmembrane region" description="Helical" evidence="1">
    <location>
        <begin position="12"/>
        <end position="30"/>
    </location>
</feature>
<dbReference type="InterPro" id="IPR012505">
    <property type="entry name" value="YbbR"/>
</dbReference>
<dbReference type="Gene3D" id="2.170.120.40">
    <property type="entry name" value="YbbR-like domain"/>
    <property type="match status" value="2"/>
</dbReference>
<accession>A0A9D1P257</accession>
<dbReference type="Gene3D" id="2.170.120.30">
    <property type="match status" value="2"/>
</dbReference>
<evidence type="ECO:0000313" key="3">
    <source>
        <dbReference type="Proteomes" id="UP000824169"/>
    </source>
</evidence>
<protein>
    <recommendedName>
        <fullName evidence="4">YbbR-like domain-containing protein</fullName>
    </recommendedName>
</protein>